<proteinExistence type="inferred from homology"/>
<dbReference type="CDD" id="cd06261">
    <property type="entry name" value="TM_PBP2"/>
    <property type="match status" value="1"/>
</dbReference>
<comment type="caution">
    <text evidence="9">The sequence shown here is derived from an EMBL/GenBank/DDBJ whole genome shotgun (WGS) entry which is preliminary data.</text>
</comment>
<dbReference type="SUPFAM" id="SSF161098">
    <property type="entry name" value="MetI-like"/>
    <property type="match status" value="1"/>
</dbReference>
<dbReference type="InterPro" id="IPR035906">
    <property type="entry name" value="MetI-like_sf"/>
</dbReference>
<evidence type="ECO:0000256" key="1">
    <source>
        <dbReference type="ARBA" id="ARBA00004651"/>
    </source>
</evidence>
<dbReference type="InterPro" id="IPR000515">
    <property type="entry name" value="MetI-like"/>
</dbReference>
<feature type="transmembrane region" description="Helical" evidence="7">
    <location>
        <begin position="144"/>
        <end position="166"/>
    </location>
</feature>
<evidence type="ECO:0000256" key="7">
    <source>
        <dbReference type="RuleBase" id="RU363032"/>
    </source>
</evidence>
<protein>
    <submittedName>
        <fullName evidence="9">ABC transporter permease</fullName>
    </submittedName>
</protein>
<dbReference type="Proteomes" id="UP001254257">
    <property type="component" value="Unassembled WGS sequence"/>
</dbReference>
<feature type="transmembrane region" description="Helical" evidence="7">
    <location>
        <begin position="24"/>
        <end position="43"/>
    </location>
</feature>
<comment type="similarity">
    <text evidence="7">Belongs to the binding-protein-dependent transport system permease family.</text>
</comment>
<gene>
    <name evidence="9" type="ORF">RKE40_24345</name>
</gene>
<reference evidence="9 10" key="1">
    <citation type="submission" date="2023-09" db="EMBL/GenBank/DDBJ databases">
        <title>Whole genome shotgun sequencing (WGS) of Bosea sp. ZW T0_25, isolated from stored onions (Allium cepa).</title>
        <authorList>
            <person name="Stoll D.A."/>
            <person name="Huch M."/>
        </authorList>
    </citation>
    <scope>NUCLEOTIDE SEQUENCE [LARGE SCALE GENOMIC DNA]</scope>
    <source>
        <strain evidence="9 10">ZW T0_25</strain>
    </source>
</reference>
<dbReference type="Gene3D" id="1.10.3720.10">
    <property type="entry name" value="MetI-like"/>
    <property type="match status" value="1"/>
</dbReference>
<evidence type="ECO:0000256" key="6">
    <source>
        <dbReference type="ARBA" id="ARBA00023136"/>
    </source>
</evidence>
<dbReference type="PANTHER" id="PTHR30151:SF0">
    <property type="entry name" value="ABC TRANSPORTER PERMEASE PROTEIN MJ0413-RELATED"/>
    <property type="match status" value="1"/>
</dbReference>
<evidence type="ECO:0000256" key="3">
    <source>
        <dbReference type="ARBA" id="ARBA00022475"/>
    </source>
</evidence>
<evidence type="ECO:0000259" key="8">
    <source>
        <dbReference type="PROSITE" id="PS50928"/>
    </source>
</evidence>
<feature type="transmembrane region" description="Helical" evidence="7">
    <location>
        <begin position="82"/>
        <end position="105"/>
    </location>
</feature>
<evidence type="ECO:0000313" key="10">
    <source>
        <dbReference type="Proteomes" id="UP001254257"/>
    </source>
</evidence>
<dbReference type="PROSITE" id="PS50928">
    <property type="entry name" value="ABC_TM1"/>
    <property type="match status" value="1"/>
</dbReference>
<feature type="transmembrane region" description="Helical" evidence="7">
    <location>
        <begin position="112"/>
        <end position="138"/>
    </location>
</feature>
<dbReference type="Pfam" id="PF00528">
    <property type="entry name" value="BPD_transp_1"/>
    <property type="match status" value="1"/>
</dbReference>
<comment type="subcellular location">
    <subcellularLocation>
        <location evidence="1 7">Cell membrane</location>
        <topology evidence="1 7">Multi-pass membrane protein</topology>
    </subcellularLocation>
</comment>
<dbReference type="PANTHER" id="PTHR30151">
    <property type="entry name" value="ALKANE SULFONATE ABC TRANSPORTER-RELATED, MEMBRANE SUBUNIT"/>
    <property type="match status" value="1"/>
</dbReference>
<keyword evidence="3" id="KW-1003">Cell membrane</keyword>
<keyword evidence="6 7" id="KW-0472">Membrane</keyword>
<keyword evidence="10" id="KW-1185">Reference proteome</keyword>
<feature type="domain" description="ABC transmembrane type-1" evidence="8">
    <location>
        <begin position="78"/>
        <end position="258"/>
    </location>
</feature>
<feature type="transmembrane region" description="Helical" evidence="7">
    <location>
        <begin position="187"/>
        <end position="220"/>
    </location>
</feature>
<keyword evidence="4 7" id="KW-0812">Transmembrane</keyword>
<dbReference type="EMBL" id="JAWDID010000056">
    <property type="protein sequence ID" value="MDU0343039.1"/>
    <property type="molecule type" value="Genomic_DNA"/>
</dbReference>
<feature type="transmembrane region" description="Helical" evidence="7">
    <location>
        <begin position="240"/>
        <end position="258"/>
    </location>
</feature>
<evidence type="ECO:0000256" key="4">
    <source>
        <dbReference type="ARBA" id="ARBA00022692"/>
    </source>
</evidence>
<organism evidence="9 10">
    <name type="scientific">Bosea rubneri</name>
    <dbReference type="NCBI Taxonomy" id="3075434"/>
    <lineage>
        <taxon>Bacteria</taxon>
        <taxon>Pseudomonadati</taxon>
        <taxon>Pseudomonadota</taxon>
        <taxon>Alphaproteobacteria</taxon>
        <taxon>Hyphomicrobiales</taxon>
        <taxon>Boseaceae</taxon>
        <taxon>Bosea</taxon>
    </lineage>
</organism>
<keyword evidence="5 7" id="KW-1133">Transmembrane helix</keyword>
<evidence type="ECO:0000256" key="5">
    <source>
        <dbReference type="ARBA" id="ARBA00022989"/>
    </source>
</evidence>
<accession>A0ABU3SE71</accession>
<evidence type="ECO:0000313" key="9">
    <source>
        <dbReference type="EMBL" id="MDU0343039.1"/>
    </source>
</evidence>
<evidence type="ECO:0000256" key="2">
    <source>
        <dbReference type="ARBA" id="ARBA00022448"/>
    </source>
</evidence>
<keyword evidence="2 7" id="KW-0813">Transport</keyword>
<name>A0ABU3SE71_9HYPH</name>
<dbReference type="RefSeq" id="WP_316020785.1">
    <property type="nucleotide sequence ID" value="NZ_JAWDID010000056.1"/>
</dbReference>
<sequence length="272" mass="29161">MQISDLATALPRLRDTPARRWRDILIHPLVLRLLSFTAAFALWEYAGRIPLSPAFPTFLETLGGLGAIIADGSLLKAFLITLYPLAIGLAVSVLLGVALGVLMGLHEPSEWLIAPLFIIAQAAPLAALIPILTFAYGIGLTAKIMTVCIMAMPVIVLNTLGAVRNTPKSLLEMGRSFLATRSQSIRLIILPAASPMIFAGLRLGCAAAFIGIILAELLITPTGIGDVISYSQSVADYPKMYAAILAIIAFSVLFIELLERIEVTLFRPEGRA</sequence>